<feature type="region of interest" description="Disordered" evidence="2">
    <location>
        <begin position="23"/>
        <end position="51"/>
    </location>
</feature>
<dbReference type="RefSeq" id="XP_045562011.1">
    <property type="nucleotide sequence ID" value="XM_045706055.1"/>
</dbReference>
<reference evidence="4" key="1">
    <citation type="submission" date="2025-08" db="UniProtKB">
        <authorList>
            <consortium name="RefSeq"/>
        </authorList>
    </citation>
    <scope>IDENTIFICATION</scope>
</reference>
<feature type="region of interest" description="Disordered" evidence="2">
    <location>
        <begin position="82"/>
        <end position="123"/>
    </location>
</feature>
<feature type="compositionally biased region" description="Low complexity" evidence="2">
    <location>
        <begin position="172"/>
        <end position="188"/>
    </location>
</feature>
<name>A0ABM3DT76_SALSA</name>
<evidence type="ECO:0000256" key="2">
    <source>
        <dbReference type="SAM" id="MobiDB-lite"/>
    </source>
</evidence>
<evidence type="ECO:0000313" key="4">
    <source>
        <dbReference type="RefSeq" id="XP_045562011.1"/>
    </source>
</evidence>
<protein>
    <submittedName>
        <fullName evidence="4">RNA-binding Raly-like protein isoform X1</fullName>
    </submittedName>
</protein>
<keyword evidence="3" id="KW-1185">Reference proteome</keyword>
<dbReference type="PANTHER" id="PTHR13968:SF26">
    <property type="entry name" value="RRM DOMAIN-CONTAINING PROTEIN"/>
    <property type="match status" value="1"/>
</dbReference>
<sequence>MLLSWPLMLKPVSYVQREELWSRRTKSDRTMTGELRTSRPKTGTKRPSSEAYRSDYDLEYDSYPDDLYSRVFDYQRVPASVMPVPVEPSPMKHSRDPSFSFGLHRSRNRPQGKRSAQRTGSSRAKLKMAELLAIKRELTLIKVQIDGLLDSVDKMDRQRKDHSDSPPTQEGSVSDSVSSLEDSPVSLPHRQRESPEPGEASDEDQHLQHYQLHCRINNHQSDLEDDM</sequence>
<evidence type="ECO:0000256" key="1">
    <source>
        <dbReference type="ARBA" id="ARBA00022884"/>
    </source>
</evidence>
<evidence type="ECO:0000313" key="3">
    <source>
        <dbReference type="Proteomes" id="UP001652741"/>
    </source>
</evidence>
<proteinExistence type="predicted"/>
<gene>
    <name evidence="4" type="primary">LOC106584532</name>
</gene>
<organism evidence="3 4">
    <name type="scientific">Salmo salar</name>
    <name type="common">Atlantic salmon</name>
    <dbReference type="NCBI Taxonomy" id="8030"/>
    <lineage>
        <taxon>Eukaryota</taxon>
        <taxon>Metazoa</taxon>
        <taxon>Chordata</taxon>
        <taxon>Craniata</taxon>
        <taxon>Vertebrata</taxon>
        <taxon>Euteleostomi</taxon>
        <taxon>Actinopterygii</taxon>
        <taxon>Neopterygii</taxon>
        <taxon>Teleostei</taxon>
        <taxon>Protacanthopterygii</taxon>
        <taxon>Salmoniformes</taxon>
        <taxon>Salmonidae</taxon>
        <taxon>Salmoninae</taxon>
        <taxon>Salmo</taxon>
    </lineage>
</organism>
<dbReference type="InterPro" id="IPR051186">
    <property type="entry name" value="RRM_HNRPC/RALY_subfam"/>
</dbReference>
<dbReference type="Proteomes" id="UP001652741">
    <property type="component" value="Chromosome ssa23"/>
</dbReference>
<accession>A0ABM3DT76</accession>
<feature type="region of interest" description="Disordered" evidence="2">
    <location>
        <begin position="156"/>
        <end position="227"/>
    </location>
</feature>
<dbReference type="PANTHER" id="PTHR13968">
    <property type="entry name" value="HETEROGENEOUS NUCLEAR RIBONUCLEOPROTEIN"/>
    <property type="match status" value="1"/>
</dbReference>
<feature type="compositionally biased region" description="Basic residues" evidence="2">
    <location>
        <begin position="104"/>
        <end position="116"/>
    </location>
</feature>
<dbReference type="GeneID" id="106584532"/>
<keyword evidence="1" id="KW-0694">RNA-binding</keyword>